<dbReference type="RefSeq" id="WP_239796109.1">
    <property type="nucleotide sequence ID" value="NZ_OU912926.1"/>
</dbReference>
<feature type="region of interest" description="Disordered" evidence="1">
    <location>
        <begin position="92"/>
        <end position="122"/>
    </location>
</feature>
<proteinExistence type="predicted"/>
<sequence length="122" mass="13918">MDSKITFIKTSKGEDESNRITNYLSSEIKRVFCLIDNKSTVKELMKRAAPSLRESLEYMLQELINGGFIQDKDKVSCVANIAIPRDRRVSSAPKIYTGRDRRSATPLRVTERQISSPKIRPI</sequence>
<dbReference type="EMBL" id="OU912926">
    <property type="protein sequence ID" value="CAG9932124.1"/>
    <property type="molecule type" value="Genomic_DNA"/>
</dbReference>
<reference evidence="2 3" key="1">
    <citation type="submission" date="2021-10" db="EMBL/GenBank/DDBJ databases">
        <authorList>
            <person name="Koch H."/>
        </authorList>
    </citation>
    <scope>NUCLEOTIDE SEQUENCE [LARGE SCALE GENOMIC DNA]</scope>
    <source>
        <strain evidence="2">6680</strain>
    </source>
</reference>
<evidence type="ECO:0000313" key="3">
    <source>
        <dbReference type="Proteomes" id="UP000839052"/>
    </source>
</evidence>
<dbReference type="Proteomes" id="UP000839052">
    <property type="component" value="Chromosome"/>
</dbReference>
<name>A0ABN8AHA4_9PROT</name>
<organism evidence="2 3">
    <name type="scientific">Candidatus Nitrotoga arctica</name>
    <dbReference type="NCBI Taxonomy" id="453162"/>
    <lineage>
        <taxon>Bacteria</taxon>
        <taxon>Pseudomonadati</taxon>
        <taxon>Pseudomonadota</taxon>
        <taxon>Betaproteobacteria</taxon>
        <taxon>Nitrosomonadales</taxon>
        <taxon>Gallionellaceae</taxon>
        <taxon>Candidatus Nitrotoga</taxon>
    </lineage>
</organism>
<evidence type="ECO:0000313" key="2">
    <source>
        <dbReference type="EMBL" id="CAG9932124.1"/>
    </source>
</evidence>
<gene>
    <name evidence="2" type="ORF">NTG6680_0871</name>
</gene>
<evidence type="ECO:0000256" key="1">
    <source>
        <dbReference type="SAM" id="MobiDB-lite"/>
    </source>
</evidence>
<protein>
    <submittedName>
        <fullName evidence="2">Uncharacterized protein</fullName>
    </submittedName>
</protein>
<accession>A0ABN8AHA4</accession>
<keyword evidence="3" id="KW-1185">Reference proteome</keyword>